<dbReference type="CDD" id="cd09008">
    <property type="entry name" value="MTAN"/>
    <property type="match status" value="1"/>
</dbReference>
<dbReference type="InterPro" id="IPR000845">
    <property type="entry name" value="Nucleoside_phosphorylase_d"/>
</dbReference>
<dbReference type="UniPathway" id="UPA00904">
    <property type="reaction ID" value="UER00871"/>
</dbReference>
<dbReference type="EMBL" id="WHNX01000007">
    <property type="protein sequence ID" value="MPW25387.1"/>
    <property type="molecule type" value="Genomic_DNA"/>
</dbReference>
<dbReference type="InterPro" id="IPR010049">
    <property type="entry name" value="MTA_SAH_Nsdase"/>
</dbReference>
<keyword evidence="5" id="KW-0486">Methionine biosynthesis</keyword>
<protein>
    <recommendedName>
        <fullName evidence="2">adenosylhomocysteine nucleosidase</fullName>
        <ecNumber evidence="2">3.2.2.9</ecNumber>
    </recommendedName>
</protein>
<dbReference type="InterPro" id="IPR035994">
    <property type="entry name" value="Nucleoside_phosphorylase_sf"/>
</dbReference>
<sequence length="236" mass="25758">MIIGIIGAMEKEIVLLKEKMIIEKTVNQSSLEFYVGKLNDKEVVLVRSGIGKVNAAMCTQILVDIYNVELIINTGVAGALHPDLNVGDIVVSTDTLQHDIDASVFGDPRGIIPGMDKSVFLGDEKLLGFIDDITLSDQKILKGRIVTGDQAIGCGDTKTLLYEQFEGFCVEMEGGAIAHVCHLNNIPFLIIRAISDKADEEVEVNYNEFLELAAKNSSFIVESILSNIEIGSMRKL</sequence>
<keyword evidence="7" id="KW-0326">Glycosidase</keyword>
<dbReference type="GO" id="GO:0008782">
    <property type="term" value="F:adenosylhomocysteine nucleosidase activity"/>
    <property type="evidence" value="ECO:0007669"/>
    <property type="project" value="UniProtKB-EC"/>
</dbReference>
<reference evidence="7 8" key="1">
    <citation type="submission" date="2019-10" db="EMBL/GenBank/DDBJ databases">
        <title>Alkalibaculum tamaniensis sp.nov., a new alkaliphilic acetogen, isolated on methoxylated aromatics from a mud volcano.</title>
        <authorList>
            <person name="Khomyakova M.A."/>
            <person name="Merkel A.Y."/>
            <person name="Bonch-Osmolovskaya E.A."/>
            <person name="Slobodkin A.I."/>
        </authorList>
    </citation>
    <scope>NUCLEOTIDE SEQUENCE [LARGE SCALE GENOMIC DNA]</scope>
    <source>
        <strain evidence="7 8">M08DMB</strain>
    </source>
</reference>
<dbReference type="GO" id="GO:0019284">
    <property type="term" value="P:L-methionine salvage from S-adenosylmethionine"/>
    <property type="evidence" value="ECO:0007669"/>
    <property type="project" value="TreeGrafter"/>
</dbReference>
<comment type="caution">
    <text evidence="7">The sequence shown here is derived from an EMBL/GenBank/DDBJ whole genome shotgun (WGS) entry which is preliminary data.</text>
</comment>
<dbReference type="RefSeq" id="WP_152802836.1">
    <property type="nucleotide sequence ID" value="NZ_WHNX01000007.1"/>
</dbReference>
<evidence type="ECO:0000256" key="4">
    <source>
        <dbReference type="ARBA" id="ARBA00022801"/>
    </source>
</evidence>
<dbReference type="GO" id="GO:0008930">
    <property type="term" value="F:methylthioadenosine nucleosidase activity"/>
    <property type="evidence" value="ECO:0007669"/>
    <property type="project" value="InterPro"/>
</dbReference>
<dbReference type="PANTHER" id="PTHR46832:SF1">
    <property type="entry name" value="5'-METHYLTHIOADENOSINE_S-ADENOSYLHOMOCYSTEINE NUCLEOSIDASE"/>
    <property type="match status" value="1"/>
</dbReference>
<proteinExistence type="predicted"/>
<keyword evidence="8" id="KW-1185">Reference proteome</keyword>
<evidence type="ECO:0000256" key="5">
    <source>
        <dbReference type="ARBA" id="ARBA00023167"/>
    </source>
</evidence>
<dbReference type="SUPFAM" id="SSF53167">
    <property type="entry name" value="Purine and uridine phosphorylases"/>
    <property type="match status" value="1"/>
</dbReference>
<dbReference type="GO" id="GO:0005829">
    <property type="term" value="C:cytosol"/>
    <property type="evidence" value="ECO:0007669"/>
    <property type="project" value="TreeGrafter"/>
</dbReference>
<gene>
    <name evidence="7" type="ORF">GC105_06260</name>
</gene>
<evidence type="ECO:0000259" key="6">
    <source>
        <dbReference type="Pfam" id="PF01048"/>
    </source>
</evidence>
<evidence type="ECO:0000313" key="7">
    <source>
        <dbReference type="EMBL" id="MPW25387.1"/>
    </source>
</evidence>
<dbReference type="PANTHER" id="PTHR46832">
    <property type="entry name" value="5'-METHYLTHIOADENOSINE/S-ADENOSYLHOMOCYSTEINE NUCLEOSIDASE"/>
    <property type="match status" value="1"/>
</dbReference>
<feature type="domain" description="Nucleoside phosphorylase" evidence="6">
    <location>
        <begin position="3"/>
        <end position="225"/>
    </location>
</feature>
<name>A0A6A7K844_9FIRM</name>
<dbReference type="Proteomes" id="UP000440004">
    <property type="component" value="Unassembled WGS sequence"/>
</dbReference>
<dbReference type="NCBIfam" id="TIGR01704">
    <property type="entry name" value="MTA_SAH-Nsdase"/>
    <property type="match status" value="1"/>
</dbReference>
<dbReference type="AlphaFoldDB" id="A0A6A7K844"/>
<evidence type="ECO:0000313" key="8">
    <source>
        <dbReference type="Proteomes" id="UP000440004"/>
    </source>
</evidence>
<evidence type="ECO:0000256" key="2">
    <source>
        <dbReference type="ARBA" id="ARBA00011974"/>
    </source>
</evidence>
<evidence type="ECO:0000256" key="3">
    <source>
        <dbReference type="ARBA" id="ARBA00022605"/>
    </source>
</evidence>
<dbReference type="GO" id="GO:0019509">
    <property type="term" value="P:L-methionine salvage from methylthioadenosine"/>
    <property type="evidence" value="ECO:0007669"/>
    <property type="project" value="UniProtKB-UniPathway"/>
</dbReference>
<dbReference type="GO" id="GO:0009164">
    <property type="term" value="P:nucleoside catabolic process"/>
    <property type="evidence" value="ECO:0007669"/>
    <property type="project" value="InterPro"/>
</dbReference>
<keyword evidence="3" id="KW-0028">Amino-acid biosynthesis</keyword>
<organism evidence="7 8">
    <name type="scientific">Alkalibaculum sporogenes</name>
    <dbReference type="NCBI Taxonomy" id="2655001"/>
    <lineage>
        <taxon>Bacteria</taxon>
        <taxon>Bacillati</taxon>
        <taxon>Bacillota</taxon>
        <taxon>Clostridia</taxon>
        <taxon>Eubacteriales</taxon>
        <taxon>Eubacteriaceae</taxon>
        <taxon>Alkalibaculum</taxon>
    </lineage>
</organism>
<dbReference type="Gene3D" id="3.40.50.1580">
    <property type="entry name" value="Nucleoside phosphorylase domain"/>
    <property type="match status" value="1"/>
</dbReference>
<evidence type="ECO:0000256" key="1">
    <source>
        <dbReference type="ARBA" id="ARBA00004945"/>
    </source>
</evidence>
<dbReference type="NCBIfam" id="NF004079">
    <property type="entry name" value="PRK05584.1"/>
    <property type="match status" value="1"/>
</dbReference>
<keyword evidence="4 7" id="KW-0378">Hydrolase</keyword>
<comment type="pathway">
    <text evidence="1">Amino-acid biosynthesis; L-methionine biosynthesis via salvage pathway; S-methyl-5-thio-alpha-D-ribose 1-phosphate from S-methyl-5'-thioadenosine (hydrolase route): step 1/2.</text>
</comment>
<dbReference type="EC" id="3.2.2.9" evidence="2"/>
<dbReference type="Pfam" id="PF01048">
    <property type="entry name" value="PNP_UDP_1"/>
    <property type="match status" value="1"/>
</dbReference>
<accession>A0A6A7K844</accession>